<name>A0A8S9J7U2_BRACR</name>
<protein>
    <submittedName>
        <fullName evidence="1">Uncharacterized protein</fullName>
    </submittedName>
</protein>
<dbReference type="AlphaFoldDB" id="A0A8S9J7U2"/>
<evidence type="ECO:0000313" key="2">
    <source>
        <dbReference type="Proteomes" id="UP000712281"/>
    </source>
</evidence>
<gene>
    <name evidence="1" type="ORF">F2Q68_00002271</name>
</gene>
<reference evidence="1" key="1">
    <citation type="submission" date="2019-12" db="EMBL/GenBank/DDBJ databases">
        <title>Genome sequencing and annotation of Brassica cretica.</title>
        <authorList>
            <person name="Studholme D.J."/>
            <person name="Sarris P.F."/>
        </authorList>
    </citation>
    <scope>NUCLEOTIDE SEQUENCE</scope>
    <source>
        <strain evidence="1">PFS-001/15</strain>
        <tissue evidence="1">Leaf</tissue>
    </source>
</reference>
<proteinExistence type="predicted"/>
<evidence type="ECO:0000313" key="1">
    <source>
        <dbReference type="EMBL" id="KAF2577346.1"/>
    </source>
</evidence>
<organism evidence="1 2">
    <name type="scientific">Brassica cretica</name>
    <name type="common">Mustard</name>
    <dbReference type="NCBI Taxonomy" id="69181"/>
    <lineage>
        <taxon>Eukaryota</taxon>
        <taxon>Viridiplantae</taxon>
        <taxon>Streptophyta</taxon>
        <taxon>Embryophyta</taxon>
        <taxon>Tracheophyta</taxon>
        <taxon>Spermatophyta</taxon>
        <taxon>Magnoliopsida</taxon>
        <taxon>eudicotyledons</taxon>
        <taxon>Gunneridae</taxon>
        <taxon>Pentapetalae</taxon>
        <taxon>rosids</taxon>
        <taxon>malvids</taxon>
        <taxon>Brassicales</taxon>
        <taxon>Brassicaceae</taxon>
        <taxon>Brassiceae</taxon>
        <taxon>Brassica</taxon>
    </lineage>
</organism>
<sequence>MALWRASSAAELWQEEEVVVLGLPKPKPLNWRLEKLDLEEDFPNQERDRNQN</sequence>
<dbReference type="Proteomes" id="UP000712281">
    <property type="component" value="Unassembled WGS sequence"/>
</dbReference>
<comment type="caution">
    <text evidence="1">The sequence shown here is derived from an EMBL/GenBank/DDBJ whole genome shotgun (WGS) entry which is preliminary data.</text>
</comment>
<accession>A0A8S9J7U2</accession>
<dbReference type="EMBL" id="QGKW02001660">
    <property type="protein sequence ID" value="KAF2577346.1"/>
    <property type="molecule type" value="Genomic_DNA"/>
</dbReference>